<accession>K2SIK6</accession>
<comment type="caution">
    <text evidence="4">The sequence shown here is derived from an EMBL/GenBank/DDBJ whole genome shotgun (WGS) entry which is preliminary data.</text>
</comment>
<dbReference type="VEuPathDB" id="FungiDB:MPH_00381"/>
<feature type="region of interest" description="Disordered" evidence="2">
    <location>
        <begin position="390"/>
        <end position="435"/>
    </location>
</feature>
<keyword evidence="1" id="KW-0175">Coiled coil</keyword>
<gene>
    <name evidence="4" type="ORF">MPH_00381</name>
</gene>
<evidence type="ECO:0000256" key="1">
    <source>
        <dbReference type="SAM" id="Coils"/>
    </source>
</evidence>
<feature type="region of interest" description="Disordered" evidence="2">
    <location>
        <begin position="512"/>
        <end position="553"/>
    </location>
</feature>
<dbReference type="EMBL" id="AHHD01000025">
    <property type="protein sequence ID" value="EKG22314.1"/>
    <property type="molecule type" value="Genomic_DNA"/>
</dbReference>
<dbReference type="InParanoid" id="K2SIK6"/>
<protein>
    <submittedName>
        <fullName evidence="4">Uncharacterized protein</fullName>
    </submittedName>
</protein>
<feature type="compositionally biased region" description="Polar residues" evidence="2">
    <location>
        <begin position="390"/>
        <end position="409"/>
    </location>
</feature>
<dbReference type="Proteomes" id="UP000007129">
    <property type="component" value="Unassembled WGS sequence"/>
</dbReference>
<feature type="transmembrane region" description="Helical" evidence="3">
    <location>
        <begin position="20"/>
        <end position="44"/>
    </location>
</feature>
<evidence type="ECO:0000313" key="4">
    <source>
        <dbReference type="EMBL" id="EKG22314.1"/>
    </source>
</evidence>
<dbReference type="AlphaFoldDB" id="K2SIK6"/>
<feature type="transmembrane region" description="Helical" evidence="3">
    <location>
        <begin position="65"/>
        <end position="85"/>
    </location>
</feature>
<evidence type="ECO:0000313" key="5">
    <source>
        <dbReference type="Proteomes" id="UP000007129"/>
    </source>
</evidence>
<evidence type="ECO:0000256" key="3">
    <source>
        <dbReference type="SAM" id="Phobius"/>
    </source>
</evidence>
<proteinExistence type="predicted"/>
<organism evidence="4 5">
    <name type="scientific">Macrophomina phaseolina (strain MS6)</name>
    <name type="common">Charcoal rot fungus</name>
    <dbReference type="NCBI Taxonomy" id="1126212"/>
    <lineage>
        <taxon>Eukaryota</taxon>
        <taxon>Fungi</taxon>
        <taxon>Dikarya</taxon>
        <taxon>Ascomycota</taxon>
        <taxon>Pezizomycotina</taxon>
        <taxon>Dothideomycetes</taxon>
        <taxon>Dothideomycetes incertae sedis</taxon>
        <taxon>Botryosphaeriales</taxon>
        <taxon>Botryosphaeriaceae</taxon>
        <taxon>Macrophomina</taxon>
    </lineage>
</organism>
<keyword evidence="3" id="KW-0812">Transmembrane</keyword>
<keyword evidence="3" id="KW-1133">Transmembrane helix</keyword>
<feature type="compositionally biased region" description="Polar residues" evidence="2">
    <location>
        <begin position="515"/>
        <end position="524"/>
    </location>
</feature>
<keyword evidence="3" id="KW-0472">Membrane</keyword>
<dbReference type="HOGENOM" id="CLU_492634_0_0_1"/>
<evidence type="ECO:0000256" key="2">
    <source>
        <dbReference type="SAM" id="MobiDB-lite"/>
    </source>
</evidence>
<dbReference type="OrthoDB" id="10599631at2759"/>
<sequence length="553" mass="62735">MWLVVTILRGTLRVLVDPHWLLRAALLALVGWGSLIWDWSLWVVRYTVWYVLYHIDEGLIAIESAIAQLQLWLFFLLEFIILVFGDSLNSVFVGDVRNSFFDFLLEYSATKCDVALERTAHLAREGDSFAHPRQARHNKWKHFWLKYLPPPQTVDMASSVDDGRLLLYMQQIKREHKHIMKRFDDFTDSMRKIDTLYEAMQEKETRMRDMDRRIAKFAEDDGAMADSFKKLGSESKARFGKAWTELEGLSHKIARLEALEREHNNRFESNVPLLKGIQSRLEQLEGIVGKLSKDQGKLTKGPHPDLGNLVQEISYLRSFVQEQEKSWRNLREEVNEDSARGATFWSYPAVYTNASEAAQWAFNTKPSSTTHQDTQETDSLSTTIVKESMMRSLQTGKTPKQAIASSSKKSGGLKEAQPASTAPLRRSMRLSAKKPQITRSRLEAAIGNHGQAAAQKRPSQVMPLIVHMNQSYPQLNPATSSSDPINVIGHVNGAAQSPGSRLNVLQEEAGLQGQIPENSAQQKEVPTKLAVPTAPPRRKKRQLPVIKTFSYKD</sequence>
<feature type="coiled-coil region" evidence="1">
    <location>
        <begin position="193"/>
        <end position="220"/>
    </location>
</feature>
<reference evidence="4 5" key="1">
    <citation type="journal article" date="2012" name="BMC Genomics">
        <title>Tools to kill: Genome of one of the most destructive plant pathogenic fungi Macrophomina phaseolina.</title>
        <authorList>
            <person name="Islam M.S."/>
            <person name="Haque M.S."/>
            <person name="Islam M.M."/>
            <person name="Emdad E.M."/>
            <person name="Halim A."/>
            <person name="Hossen Q.M.M."/>
            <person name="Hossain M.Z."/>
            <person name="Ahmed B."/>
            <person name="Rahim S."/>
            <person name="Rahman M.S."/>
            <person name="Alam M.M."/>
            <person name="Hou S."/>
            <person name="Wan X."/>
            <person name="Saito J.A."/>
            <person name="Alam M."/>
        </authorList>
    </citation>
    <scope>NUCLEOTIDE SEQUENCE [LARGE SCALE GENOMIC DNA]</scope>
    <source>
        <strain evidence="4 5">MS6</strain>
    </source>
</reference>
<name>K2SIK6_MACPH</name>